<evidence type="ECO:0000256" key="1">
    <source>
        <dbReference type="SAM" id="MobiDB-lite"/>
    </source>
</evidence>
<dbReference type="EMBL" id="CAADFU010000072">
    <property type="protein sequence ID" value="VFK46392.1"/>
    <property type="molecule type" value="Genomic_DNA"/>
</dbReference>
<dbReference type="EMBL" id="CAADHB010000052">
    <property type="protein sequence ID" value="VFK79504.1"/>
    <property type="molecule type" value="Genomic_DNA"/>
</dbReference>
<name>A0A450YXX0_9GAMM</name>
<evidence type="ECO:0000313" key="4">
    <source>
        <dbReference type="EMBL" id="VFK79504.1"/>
    </source>
</evidence>
<sequence length="74" mass="8043">MLSATFKSELNRLPLRDKLEVFDVIRGSVMPSAEDGFPELSAGQMQALLQRAERAASNPGAGRSWPEVKKGLEG</sequence>
<gene>
    <name evidence="4" type="ORF">BECKSD772D_GA0070982_105215</name>
    <name evidence="3" type="ORF">BECKSD772E_GA0070983_107212</name>
    <name evidence="2" type="ORF">BECKSD772F_GA0070984_107012</name>
</gene>
<dbReference type="AlphaFoldDB" id="A0A450YXX0"/>
<evidence type="ECO:0008006" key="5">
    <source>
        <dbReference type="Google" id="ProtNLM"/>
    </source>
</evidence>
<dbReference type="EMBL" id="CAADFR010000070">
    <property type="protein sequence ID" value="VFK40756.1"/>
    <property type="molecule type" value="Genomic_DNA"/>
</dbReference>
<proteinExistence type="predicted"/>
<accession>A0A450YXX0</accession>
<reference evidence="3" key="1">
    <citation type="submission" date="2019-02" db="EMBL/GenBank/DDBJ databases">
        <authorList>
            <person name="Gruber-Vodicka R. H."/>
            <person name="Seah K. B. B."/>
        </authorList>
    </citation>
    <scope>NUCLEOTIDE SEQUENCE</scope>
    <source>
        <strain evidence="4">BECK_S127</strain>
        <strain evidence="3">BECK_S1320</strain>
        <strain evidence="2">BECK_S1321</strain>
    </source>
</reference>
<feature type="region of interest" description="Disordered" evidence="1">
    <location>
        <begin position="52"/>
        <end position="74"/>
    </location>
</feature>
<evidence type="ECO:0000313" key="2">
    <source>
        <dbReference type="EMBL" id="VFK40756.1"/>
    </source>
</evidence>
<protein>
    <recommendedName>
        <fullName evidence="5">Addiction module component</fullName>
    </recommendedName>
</protein>
<evidence type="ECO:0000313" key="3">
    <source>
        <dbReference type="EMBL" id="VFK46392.1"/>
    </source>
</evidence>
<organism evidence="3">
    <name type="scientific">Candidatus Kentrum sp. SD</name>
    <dbReference type="NCBI Taxonomy" id="2126332"/>
    <lineage>
        <taxon>Bacteria</taxon>
        <taxon>Pseudomonadati</taxon>
        <taxon>Pseudomonadota</taxon>
        <taxon>Gammaproteobacteria</taxon>
        <taxon>Candidatus Kentrum</taxon>
    </lineage>
</organism>